<protein>
    <recommendedName>
        <fullName evidence="3">Outer membrane protein beta-barrel domain-containing protein</fullName>
    </recommendedName>
</protein>
<evidence type="ECO:0008006" key="3">
    <source>
        <dbReference type="Google" id="ProtNLM"/>
    </source>
</evidence>
<evidence type="ECO:0000313" key="2">
    <source>
        <dbReference type="Proteomes" id="UP001597467"/>
    </source>
</evidence>
<reference evidence="2" key="1">
    <citation type="journal article" date="2019" name="Int. J. Syst. Evol. Microbiol.">
        <title>The Global Catalogue of Microorganisms (GCM) 10K type strain sequencing project: providing services to taxonomists for standard genome sequencing and annotation.</title>
        <authorList>
            <consortium name="The Broad Institute Genomics Platform"/>
            <consortium name="The Broad Institute Genome Sequencing Center for Infectious Disease"/>
            <person name="Wu L."/>
            <person name="Ma J."/>
        </authorList>
    </citation>
    <scope>NUCLEOTIDE SEQUENCE [LARGE SCALE GENOMIC DNA]</scope>
    <source>
        <strain evidence="2">KCTC 42808</strain>
    </source>
</reference>
<dbReference type="Proteomes" id="UP001597467">
    <property type="component" value="Unassembled WGS sequence"/>
</dbReference>
<evidence type="ECO:0000313" key="1">
    <source>
        <dbReference type="EMBL" id="MFD2542374.1"/>
    </source>
</evidence>
<name>A0ABW5K1E3_9FLAO</name>
<organism evidence="1 2">
    <name type="scientific">Lacinutrix gracilariae</name>
    <dbReference type="NCBI Taxonomy" id="1747198"/>
    <lineage>
        <taxon>Bacteria</taxon>
        <taxon>Pseudomonadati</taxon>
        <taxon>Bacteroidota</taxon>
        <taxon>Flavobacteriia</taxon>
        <taxon>Flavobacteriales</taxon>
        <taxon>Flavobacteriaceae</taxon>
        <taxon>Lacinutrix</taxon>
    </lineage>
</organism>
<comment type="caution">
    <text evidence="1">The sequence shown here is derived from an EMBL/GenBank/DDBJ whole genome shotgun (WGS) entry which is preliminary data.</text>
</comment>
<dbReference type="RefSeq" id="WP_379903191.1">
    <property type="nucleotide sequence ID" value="NZ_JBHULM010000011.1"/>
</dbReference>
<proteinExistence type="predicted"/>
<keyword evidence="2" id="KW-1185">Reference proteome</keyword>
<gene>
    <name evidence="1" type="ORF">ACFSSB_08590</name>
</gene>
<dbReference type="EMBL" id="JBHULM010000011">
    <property type="protein sequence ID" value="MFD2542374.1"/>
    <property type="molecule type" value="Genomic_DNA"/>
</dbReference>
<sequence>MKTITQYVIGIILVCATQFSVAQENPNSLKIEFLEAKKEEVKTQEKEFLKDAVAIINNKLDTGEITIEEADALKQTEAKKHALNIENRIAIIDNKIALLQRNEEVTSDVGANLDGYVISIGKGEDSYEYDKSGIYIGPKNKKAPKKYDRRTTSDMVFAIGFNNAIIEGQSLSDSPYKLGGSGFVELGWAWKTRIFKNTNAVRLKYGLSVQWNKLDVKEDQFLTENDGVVSLETSSFNLKKSKFRSTNLVVPIHFEFGPSKKIERDSYFRYSTYNKFKIGIGGYAGVNLSSMHKVKYKIDGDRVKDKETDLNTNSFVYGVSSYVSFGNVALYAKYDLSPLFKDQVIDQNNISLGLRFDLD</sequence>
<accession>A0ABW5K1E3</accession>